<organism evidence="3 4">
    <name type="scientific">Flavobacterium humi</name>
    <dbReference type="NCBI Taxonomy" id="2562683"/>
    <lineage>
        <taxon>Bacteria</taxon>
        <taxon>Pseudomonadati</taxon>
        <taxon>Bacteroidota</taxon>
        <taxon>Flavobacteriia</taxon>
        <taxon>Flavobacteriales</taxon>
        <taxon>Flavobacteriaceae</taxon>
        <taxon>Flavobacterium</taxon>
    </lineage>
</organism>
<feature type="repeat" description="TPR" evidence="1">
    <location>
        <begin position="17"/>
        <end position="50"/>
    </location>
</feature>
<dbReference type="SMART" id="SM00028">
    <property type="entry name" value="TPR"/>
    <property type="match status" value="5"/>
</dbReference>
<evidence type="ECO:0000256" key="2">
    <source>
        <dbReference type="SAM" id="SignalP"/>
    </source>
</evidence>
<dbReference type="InterPro" id="IPR011990">
    <property type="entry name" value="TPR-like_helical_dom_sf"/>
</dbReference>
<keyword evidence="1" id="KW-0802">TPR repeat</keyword>
<keyword evidence="2" id="KW-0732">Signal</keyword>
<dbReference type="Gene3D" id="1.25.40.10">
    <property type="entry name" value="Tetratricopeptide repeat domain"/>
    <property type="match status" value="3"/>
</dbReference>
<accession>A0A4Z0L974</accession>
<feature type="repeat" description="TPR" evidence="1">
    <location>
        <begin position="502"/>
        <end position="535"/>
    </location>
</feature>
<dbReference type="Proteomes" id="UP000297407">
    <property type="component" value="Unassembled WGS sequence"/>
</dbReference>
<dbReference type="PANTHER" id="PTHR12558:SF13">
    <property type="entry name" value="CELL DIVISION CYCLE PROTEIN 27 HOMOLOG"/>
    <property type="match status" value="1"/>
</dbReference>
<evidence type="ECO:0000313" key="3">
    <source>
        <dbReference type="EMBL" id="TGD57543.1"/>
    </source>
</evidence>
<dbReference type="SUPFAM" id="SSF48452">
    <property type="entry name" value="TPR-like"/>
    <property type="match status" value="3"/>
</dbReference>
<dbReference type="AlphaFoldDB" id="A0A4Z0L974"/>
<dbReference type="PROSITE" id="PS50005">
    <property type="entry name" value="TPR"/>
    <property type="match status" value="2"/>
</dbReference>
<dbReference type="Pfam" id="PF13174">
    <property type="entry name" value="TPR_6"/>
    <property type="match status" value="3"/>
</dbReference>
<dbReference type="PANTHER" id="PTHR12558">
    <property type="entry name" value="CELL DIVISION CYCLE 16,23,27"/>
    <property type="match status" value="1"/>
</dbReference>
<name>A0A4Z0L974_9FLAO</name>
<gene>
    <name evidence="3" type="ORF">E4635_10150</name>
</gene>
<proteinExistence type="predicted"/>
<protein>
    <submittedName>
        <fullName evidence="3">Tetratricopeptide repeat protein</fullName>
    </submittedName>
</protein>
<feature type="chain" id="PRO_5021445954" evidence="2">
    <location>
        <begin position="19"/>
        <end position="592"/>
    </location>
</feature>
<reference evidence="3 4" key="1">
    <citation type="submission" date="2019-04" db="EMBL/GenBank/DDBJ databases">
        <title>Flavobacterium sp. strain DS2-A Genome sequencing and assembly.</title>
        <authorList>
            <person name="Kim I."/>
        </authorList>
    </citation>
    <scope>NUCLEOTIDE SEQUENCE [LARGE SCALE GENOMIC DNA]</scope>
    <source>
        <strain evidence="3 4">DS2-A</strain>
    </source>
</reference>
<feature type="signal peptide" evidence="2">
    <location>
        <begin position="1"/>
        <end position="18"/>
    </location>
</feature>
<dbReference type="GO" id="GO:0051301">
    <property type="term" value="P:cell division"/>
    <property type="evidence" value="ECO:0007669"/>
    <property type="project" value="TreeGrafter"/>
</dbReference>
<keyword evidence="4" id="KW-1185">Reference proteome</keyword>
<sequence length="592" mass="69092">MKNFFLFIGLLWSMFVFSQNEQLAQNYLDRGEFDKAVVIYEDLIKIQPNNYQYFQKQVLCYQQLKQFDKAETLIQSKLARTKLPNLYIELGYNFQLQKKQDKANSNYNAALEKIAENPNNVYTIARDFEQKVLVEQAIQAYTLGIKSNPNLNFDYQIALLQGQLGKLELMTDKLLDYSFANPTNLPMVQNQLVRFMMEDSQKTFTEYVKKALLLRTQKNQELFWNQFMSWFFVQQKEYGKAFIQEKAIFKRNPDNFYNIINLAKLAIDDKENDTAREILDFILLNTQDLELQMQAHYQLASMDIDKASAKEYPAIKTKLELLLKQYGISPYSLNLQILTAHFNAFYLKDLASAKTILTRALELPLNNYQKAEVKIELADVLLLDEKFNQAIIYYAQVEDDLENDAVAHEASLKMAKASYFKGDFEWAQKQFKVLKSSTSQLIANDAMELFLLISDNTVEDSTQVALKKFSKADFLAYQNKDKEAMQQFKAVLEQHKGQSIEDVTLLRIGKLYEKEHDFVQALANFQEIIDKHPESIYLDEALFFAAEIYRRDLQDVEKAKANYEKIIFSHPDSIYFVEARNNFRKLRGDANL</sequence>
<dbReference type="InterPro" id="IPR019734">
    <property type="entry name" value="TPR_rpt"/>
</dbReference>
<dbReference type="OrthoDB" id="9763354at2"/>
<dbReference type="RefSeq" id="WP_135526545.1">
    <property type="nucleotide sequence ID" value="NZ_SRLH01000005.1"/>
</dbReference>
<dbReference type="EMBL" id="SRLH01000005">
    <property type="protein sequence ID" value="TGD57543.1"/>
    <property type="molecule type" value="Genomic_DNA"/>
</dbReference>
<evidence type="ECO:0000256" key="1">
    <source>
        <dbReference type="PROSITE-ProRule" id="PRU00339"/>
    </source>
</evidence>
<comment type="caution">
    <text evidence="3">The sequence shown here is derived from an EMBL/GenBank/DDBJ whole genome shotgun (WGS) entry which is preliminary data.</text>
</comment>
<evidence type="ECO:0000313" key="4">
    <source>
        <dbReference type="Proteomes" id="UP000297407"/>
    </source>
</evidence>